<keyword evidence="2" id="KW-1185">Reference proteome</keyword>
<dbReference type="AlphaFoldDB" id="A0A4R4WBK3"/>
<dbReference type="EMBL" id="SMKP01000110">
    <property type="protein sequence ID" value="TDD16182.1"/>
    <property type="molecule type" value="Genomic_DNA"/>
</dbReference>
<protein>
    <submittedName>
        <fullName evidence="1">Uncharacterized protein</fullName>
    </submittedName>
</protein>
<evidence type="ECO:0000313" key="2">
    <source>
        <dbReference type="Proteomes" id="UP000294543"/>
    </source>
</evidence>
<dbReference type="OrthoDB" id="3395242at2"/>
<name>A0A4R4WBK3_9ACTN</name>
<accession>A0A4R4WBK3</accession>
<comment type="caution">
    <text evidence="1">The sequence shown here is derived from an EMBL/GenBank/DDBJ whole genome shotgun (WGS) entry which is preliminary data.</text>
</comment>
<sequence>MINEYLPDDNDGRFPEDSPVLVRYPLHDDQNDDRDSWPWLPGTVLAQCGPDEWRIVVEVSALAIPDPSVPNGDAPENLLYPACFRDATEIRAVCMHVWQRVRNEAEHG</sequence>
<dbReference type="RefSeq" id="WP_132514683.1">
    <property type="nucleotide sequence ID" value="NZ_SMKP01000110.1"/>
</dbReference>
<dbReference type="Proteomes" id="UP000294543">
    <property type="component" value="Unassembled WGS sequence"/>
</dbReference>
<reference evidence="1 2" key="1">
    <citation type="submission" date="2019-03" db="EMBL/GenBank/DDBJ databases">
        <title>Draft genome sequences of novel Actinobacteria.</title>
        <authorList>
            <person name="Sahin N."/>
            <person name="Ay H."/>
            <person name="Saygin H."/>
        </authorList>
    </citation>
    <scope>NUCLEOTIDE SEQUENCE [LARGE SCALE GENOMIC DNA]</scope>
    <source>
        <strain evidence="1 2">KC712</strain>
    </source>
</reference>
<organism evidence="1 2">
    <name type="scientific">Nonomuraea diastatica</name>
    <dbReference type="NCBI Taxonomy" id="1848329"/>
    <lineage>
        <taxon>Bacteria</taxon>
        <taxon>Bacillati</taxon>
        <taxon>Actinomycetota</taxon>
        <taxon>Actinomycetes</taxon>
        <taxon>Streptosporangiales</taxon>
        <taxon>Streptosporangiaceae</taxon>
        <taxon>Nonomuraea</taxon>
    </lineage>
</organism>
<proteinExistence type="predicted"/>
<evidence type="ECO:0000313" key="1">
    <source>
        <dbReference type="EMBL" id="TDD16182.1"/>
    </source>
</evidence>
<gene>
    <name evidence="1" type="ORF">E1294_32055</name>
</gene>